<evidence type="ECO:0000256" key="7">
    <source>
        <dbReference type="SAM" id="Phobius"/>
    </source>
</evidence>
<dbReference type="EMBL" id="JACSQA010000013">
    <property type="protein sequence ID" value="MBD8027004.1"/>
    <property type="molecule type" value="Genomic_DNA"/>
</dbReference>
<dbReference type="InterPro" id="IPR022764">
    <property type="entry name" value="Peptidase_S54_rhomboid_dom"/>
</dbReference>
<organism evidence="9 10">
    <name type="scientific">Ureibacillus galli</name>
    <dbReference type="NCBI Taxonomy" id="2762222"/>
    <lineage>
        <taxon>Bacteria</taxon>
        <taxon>Bacillati</taxon>
        <taxon>Bacillota</taxon>
        <taxon>Bacilli</taxon>
        <taxon>Bacillales</taxon>
        <taxon>Caryophanaceae</taxon>
        <taxon>Ureibacillus</taxon>
    </lineage>
</organism>
<dbReference type="GO" id="GO:0008233">
    <property type="term" value="F:peptidase activity"/>
    <property type="evidence" value="ECO:0007669"/>
    <property type="project" value="UniProtKB-KW"/>
</dbReference>
<evidence type="ECO:0000256" key="4">
    <source>
        <dbReference type="ARBA" id="ARBA00022801"/>
    </source>
</evidence>
<dbReference type="InterPro" id="IPR050925">
    <property type="entry name" value="Rhomboid_protease_S54"/>
</dbReference>
<evidence type="ECO:0000256" key="2">
    <source>
        <dbReference type="ARBA" id="ARBA00009045"/>
    </source>
</evidence>
<dbReference type="Pfam" id="PF01694">
    <property type="entry name" value="Rhomboid"/>
    <property type="match status" value="1"/>
</dbReference>
<keyword evidence="9" id="KW-0645">Protease</keyword>
<feature type="transmembrane region" description="Helical" evidence="7">
    <location>
        <begin position="62"/>
        <end position="86"/>
    </location>
</feature>
<dbReference type="InterPro" id="IPR035952">
    <property type="entry name" value="Rhomboid-like_sf"/>
</dbReference>
<dbReference type="PANTHER" id="PTHR43731:SF14">
    <property type="entry name" value="PRESENILIN-ASSOCIATED RHOMBOID-LIKE PROTEIN, MITOCHONDRIAL"/>
    <property type="match status" value="1"/>
</dbReference>
<feature type="transmembrane region" description="Helical" evidence="7">
    <location>
        <begin position="15"/>
        <end position="34"/>
    </location>
</feature>
<dbReference type="Gene3D" id="1.20.1540.10">
    <property type="entry name" value="Rhomboid-like"/>
    <property type="match status" value="1"/>
</dbReference>
<dbReference type="SUPFAM" id="SSF144091">
    <property type="entry name" value="Rhomboid-like"/>
    <property type="match status" value="1"/>
</dbReference>
<evidence type="ECO:0000256" key="6">
    <source>
        <dbReference type="ARBA" id="ARBA00023136"/>
    </source>
</evidence>
<feature type="transmembrane region" description="Helical" evidence="7">
    <location>
        <begin position="153"/>
        <end position="169"/>
    </location>
</feature>
<protein>
    <submittedName>
        <fullName evidence="9">Rhomboid family intramembrane serine protease</fullName>
    </submittedName>
</protein>
<evidence type="ECO:0000313" key="10">
    <source>
        <dbReference type="Proteomes" id="UP000640930"/>
    </source>
</evidence>
<keyword evidence="4" id="KW-0378">Hydrolase</keyword>
<name>A0ABR8XCV3_9BACL</name>
<dbReference type="RefSeq" id="WP_191707480.1">
    <property type="nucleotide sequence ID" value="NZ_JACSQA010000013.1"/>
</dbReference>
<keyword evidence="10" id="KW-1185">Reference proteome</keyword>
<evidence type="ECO:0000313" key="9">
    <source>
        <dbReference type="EMBL" id="MBD8027004.1"/>
    </source>
</evidence>
<accession>A0ABR8XCV3</accession>
<dbReference type="Proteomes" id="UP000640930">
    <property type="component" value="Unassembled WGS sequence"/>
</dbReference>
<evidence type="ECO:0000256" key="3">
    <source>
        <dbReference type="ARBA" id="ARBA00022692"/>
    </source>
</evidence>
<comment type="caution">
    <text evidence="9">The sequence shown here is derived from an EMBL/GenBank/DDBJ whole genome shotgun (WGS) entry which is preliminary data.</text>
</comment>
<dbReference type="PANTHER" id="PTHR43731">
    <property type="entry name" value="RHOMBOID PROTEASE"/>
    <property type="match status" value="1"/>
</dbReference>
<dbReference type="GO" id="GO:0006508">
    <property type="term" value="P:proteolysis"/>
    <property type="evidence" value="ECO:0007669"/>
    <property type="project" value="UniProtKB-KW"/>
</dbReference>
<keyword evidence="3 7" id="KW-0812">Transmembrane</keyword>
<feature type="transmembrane region" description="Helical" evidence="7">
    <location>
        <begin position="98"/>
        <end position="116"/>
    </location>
</feature>
<evidence type="ECO:0000256" key="1">
    <source>
        <dbReference type="ARBA" id="ARBA00004141"/>
    </source>
</evidence>
<keyword evidence="6 7" id="KW-0472">Membrane</keyword>
<comment type="similarity">
    <text evidence="2">Belongs to the peptidase S54 family.</text>
</comment>
<feature type="transmembrane region" description="Helical" evidence="7">
    <location>
        <begin position="122"/>
        <end position="141"/>
    </location>
</feature>
<evidence type="ECO:0000259" key="8">
    <source>
        <dbReference type="Pfam" id="PF01694"/>
    </source>
</evidence>
<evidence type="ECO:0000256" key="5">
    <source>
        <dbReference type="ARBA" id="ARBA00022989"/>
    </source>
</evidence>
<proteinExistence type="inferred from homology"/>
<keyword evidence="5 7" id="KW-1133">Transmembrane helix</keyword>
<sequence length="202" mass="23033">MFIIKEDFSTFIKKYPLTVLIVGVCCLLTILITMKGGYTKTNVVLLGSYDRNLINNGQFWRLLTYSVGHMSYSHFLLNIVFIILLSRPLERVLGKLKFILCYLFTSILAVIIIHFFSNIDYVAGSSGFGYGLLGIYIYLFLKFRNKFYKSDRNFIFMFVAFGFTITLLIPSVSFSGHLGGFIGGIIFAALVFKKEHQVLFVT</sequence>
<feature type="transmembrane region" description="Helical" evidence="7">
    <location>
        <begin position="175"/>
        <end position="192"/>
    </location>
</feature>
<reference evidence="9 10" key="1">
    <citation type="submission" date="2020-08" db="EMBL/GenBank/DDBJ databases">
        <title>A Genomic Blueprint of the Chicken Gut Microbiome.</title>
        <authorList>
            <person name="Gilroy R."/>
            <person name="Ravi A."/>
            <person name="Getino M."/>
            <person name="Pursley I."/>
            <person name="Horton D.L."/>
            <person name="Alikhan N.-F."/>
            <person name="Baker D."/>
            <person name="Gharbi K."/>
            <person name="Hall N."/>
            <person name="Watson M."/>
            <person name="Adriaenssens E.M."/>
            <person name="Foster-Nyarko E."/>
            <person name="Jarju S."/>
            <person name="Secka A."/>
            <person name="Antonio M."/>
            <person name="Oren A."/>
            <person name="Chaudhuri R."/>
            <person name="La Ragione R.M."/>
            <person name="Hildebrand F."/>
            <person name="Pallen M.J."/>
        </authorList>
    </citation>
    <scope>NUCLEOTIDE SEQUENCE [LARGE SCALE GENOMIC DNA]</scope>
    <source>
        <strain evidence="9 10">Re31</strain>
    </source>
</reference>
<gene>
    <name evidence="9" type="ORF">H9636_10090</name>
</gene>
<comment type="subcellular location">
    <subcellularLocation>
        <location evidence="1">Membrane</location>
        <topology evidence="1">Multi-pass membrane protein</topology>
    </subcellularLocation>
</comment>
<feature type="domain" description="Peptidase S54 rhomboid" evidence="8">
    <location>
        <begin position="57"/>
        <end position="193"/>
    </location>
</feature>